<proteinExistence type="inferred from homology"/>
<feature type="transmembrane region" description="Helical" evidence="5">
    <location>
        <begin position="71"/>
        <end position="91"/>
    </location>
</feature>
<dbReference type="GO" id="GO:2001234">
    <property type="term" value="P:negative regulation of apoptotic signaling pathway"/>
    <property type="evidence" value="ECO:0007669"/>
    <property type="project" value="TreeGrafter"/>
</dbReference>
<organism evidence="6 7">
    <name type="scientific">Euroglyphus maynei</name>
    <name type="common">Mayne's house dust mite</name>
    <dbReference type="NCBI Taxonomy" id="6958"/>
    <lineage>
        <taxon>Eukaryota</taxon>
        <taxon>Metazoa</taxon>
        <taxon>Ecdysozoa</taxon>
        <taxon>Arthropoda</taxon>
        <taxon>Chelicerata</taxon>
        <taxon>Arachnida</taxon>
        <taxon>Acari</taxon>
        <taxon>Acariformes</taxon>
        <taxon>Sarcoptiformes</taxon>
        <taxon>Astigmata</taxon>
        <taxon>Psoroptidia</taxon>
        <taxon>Analgoidea</taxon>
        <taxon>Pyroglyphidae</taxon>
        <taxon>Pyroglyphinae</taxon>
        <taxon>Euroglyphus</taxon>
    </lineage>
</organism>
<name>A0A1Y3BPG3_EURMA</name>
<accession>A0A1Y3BPG3</accession>
<comment type="caution">
    <text evidence="6">The sequence shown here is derived from an EMBL/GenBank/DDBJ whole genome shotgun (WGS) entry which is preliminary data.</text>
</comment>
<keyword evidence="3 5" id="KW-1133">Transmembrane helix</keyword>
<evidence type="ECO:0000256" key="2">
    <source>
        <dbReference type="ARBA" id="ARBA00022692"/>
    </source>
</evidence>
<keyword evidence="4 5" id="KW-0472">Membrane</keyword>
<dbReference type="Proteomes" id="UP000194236">
    <property type="component" value="Unassembled WGS sequence"/>
</dbReference>
<dbReference type="PANTHER" id="PTHR23291:SF127">
    <property type="entry name" value="PROTEIN LIFEGUARD 1-LIKE"/>
    <property type="match status" value="1"/>
</dbReference>
<keyword evidence="7" id="KW-1185">Reference proteome</keyword>
<keyword evidence="2 5" id="KW-0812">Transmembrane</keyword>
<comment type="similarity">
    <text evidence="5">Belongs to the BI1 family.</text>
</comment>
<evidence type="ECO:0000313" key="6">
    <source>
        <dbReference type="EMBL" id="OTF81967.1"/>
    </source>
</evidence>
<dbReference type="GO" id="GO:0016020">
    <property type="term" value="C:membrane"/>
    <property type="evidence" value="ECO:0007669"/>
    <property type="project" value="UniProtKB-SubCell"/>
</dbReference>
<sequence>KDINEYFTGPNGNTIYIVSLVGYLVVYFILICCESCRRTVPNNYILLIIFTFLMSILLGCVCLQYEVDSLLYAAGLTFLCQYIGLLIHQLLPYKIN</sequence>
<gene>
    <name evidence="6" type="ORF">BLA29_008405</name>
</gene>
<dbReference type="PANTHER" id="PTHR23291">
    <property type="entry name" value="BAX INHIBITOR-RELATED"/>
    <property type="match status" value="1"/>
</dbReference>
<dbReference type="InterPro" id="IPR006214">
    <property type="entry name" value="Bax_inhibitor_1-related"/>
</dbReference>
<dbReference type="EMBL" id="MUJZ01010880">
    <property type="protein sequence ID" value="OTF81967.1"/>
    <property type="molecule type" value="Genomic_DNA"/>
</dbReference>
<protein>
    <submittedName>
        <fullName evidence="6">Uncharacterized protein</fullName>
    </submittedName>
</protein>
<dbReference type="OrthoDB" id="7933078at2759"/>
<comment type="subcellular location">
    <subcellularLocation>
        <location evidence="1">Membrane</location>
        <topology evidence="1">Multi-pass membrane protein</topology>
    </subcellularLocation>
</comment>
<evidence type="ECO:0000256" key="4">
    <source>
        <dbReference type="ARBA" id="ARBA00023136"/>
    </source>
</evidence>
<feature type="non-terminal residue" evidence="6">
    <location>
        <position position="1"/>
    </location>
</feature>
<evidence type="ECO:0000313" key="7">
    <source>
        <dbReference type="Proteomes" id="UP000194236"/>
    </source>
</evidence>
<dbReference type="GO" id="GO:0005794">
    <property type="term" value="C:Golgi apparatus"/>
    <property type="evidence" value="ECO:0007669"/>
    <property type="project" value="TreeGrafter"/>
</dbReference>
<feature type="transmembrane region" description="Helical" evidence="5">
    <location>
        <begin position="44"/>
        <end position="65"/>
    </location>
</feature>
<feature type="transmembrane region" description="Helical" evidence="5">
    <location>
        <begin position="14"/>
        <end position="32"/>
    </location>
</feature>
<evidence type="ECO:0000256" key="5">
    <source>
        <dbReference type="RuleBase" id="RU004379"/>
    </source>
</evidence>
<dbReference type="AlphaFoldDB" id="A0A1Y3BPG3"/>
<reference evidence="6 7" key="1">
    <citation type="submission" date="2017-03" db="EMBL/GenBank/DDBJ databases">
        <title>Genome Survey of Euroglyphus maynei.</title>
        <authorList>
            <person name="Arlian L.G."/>
            <person name="Morgan M.S."/>
            <person name="Rider S.D."/>
        </authorList>
    </citation>
    <scope>NUCLEOTIDE SEQUENCE [LARGE SCALE GENOMIC DNA]</scope>
    <source>
        <strain evidence="6">Arlian Lab</strain>
        <tissue evidence="6">Whole body</tissue>
    </source>
</reference>
<evidence type="ECO:0000256" key="1">
    <source>
        <dbReference type="ARBA" id="ARBA00004141"/>
    </source>
</evidence>
<dbReference type="GO" id="GO:0005783">
    <property type="term" value="C:endoplasmic reticulum"/>
    <property type="evidence" value="ECO:0007669"/>
    <property type="project" value="TreeGrafter"/>
</dbReference>
<evidence type="ECO:0000256" key="3">
    <source>
        <dbReference type="ARBA" id="ARBA00022989"/>
    </source>
</evidence>
<comment type="caution">
    <text evidence="5">Lacks conserved residue(s) required for the propagation of feature annotation.</text>
</comment>